<dbReference type="InterPro" id="IPR012547">
    <property type="entry name" value="PDDEXK_9"/>
</dbReference>
<name>A0ABP9C3J5_9SPHI</name>
<comment type="caution">
    <text evidence="2">The sequence shown here is derived from an EMBL/GenBank/DDBJ whole genome shotgun (WGS) entry which is preliminary data.</text>
</comment>
<gene>
    <name evidence="2" type="ORF">GCM10023231_36980</name>
</gene>
<sequence>MKNLPIGLDTFEDFFKLNSIYVDKTAYIHKMLSSGVKTFFLSRPRRFGKSLLLSTIKAIFEGKRELFKGLYIENRIDWQPHPVIKLDMTKDAGSARSLRIALASSIKSFAEEFGVQVDYHEESPSTMLERLIRLVSDRTGKQLVVLVDEYDKPILDVIENTALAAEIRKVLQDFYVVLKSSSDKIRFLMLTGVSKINQLSIFSGLNQLSDLTLNTEFAGICGYTQPELEQYFNGYIAPLAAVYGYTPEKTYEQIKHWYDGYSWDGKTFVYNPFSVLNLFDQKRFKGYWFATGTPTFLLKLLSKIDDYSAVLADKIYVDYGFESQQTLENLKLVPLMFQTGYLTVKNDYILESKLELQIPNEEVRKALMESLVNDFIRHTENDNLYRLAANLKTAFEKGDTALAVEYLKILYSNAAYHQGINNEGYYHNLFEVFCKFAGMDILIESRTDIGRIDAVIRFPDRTYIIEIKHSVAADGLVETASQALRQIRSNHYVQPYLRQGKPIHLLGLAFTKGNVGFSEEVVAGDGKA</sequence>
<proteinExistence type="predicted"/>
<dbReference type="SUPFAM" id="SSF52540">
    <property type="entry name" value="P-loop containing nucleoside triphosphate hydrolases"/>
    <property type="match status" value="1"/>
</dbReference>
<evidence type="ECO:0000259" key="1">
    <source>
        <dbReference type="Pfam" id="PF09820"/>
    </source>
</evidence>
<dbReference type="PANTHER" id="PTHR34825:SF1">
    <property type="entry name" value="AAA-ATPASE-LIKE DOMAIN-CONTAINING PROTEIN"/>
    <property type="match status" value="1"/>
</dbReference>
<protein>
    <submittedName>
        <fullName evidence="2">ATP-binding protein</fullName>
    </submittedName>
</protein>
<dbReference type="Pfam" id="PF08011">
    <property type="entry name" value="PDDEXK_9"/>
    <property type="match status" value="1"/>
</dbReference>
<reference evidence="3" key="1">
    <citation type="journal article" date="2019" name="Int. J. Syst. Evol. Microbiol.">
        <title>The Global Catalogue of Microorganisms (GCM) 10K type strain sequencing project: providing services to taxonomists for standard genome sequencing and annotation.</title>
        <authorList>
            <consortium name="The Broad Institute Genomics Platform"/>
            <consortium name="The Broad Institute Genome Sequencing Center for Infectious Disease"/>
            <person name="Wu L."/>
            <person name="Ma J."/>
        </authorList>
    </citation>
    <scope>NUCLEOTIDE SEQUENCE [LARGE SCALE GENOMIC DNA]</scope>
    <source>
        <strain evidence="3">JCM 18200</strain>
    </source>
</reference>
<evidence type="ECO:0000313" key="3">
    <source>
        <dbReference type="Proteomes" id="UP001501411"/>
    </source>
</evidence>
<dbReference type="PANTHER" id="PTHR34825">
    <property type="entry name" value="CONSERVED PROTEIN, WITH A WEAK D-GALACTARATE DEHYDRATASE/ALTRONATE HYDROLASE DOMAIN"/>
    <property type="match status" value="1"/>
</dbReference>
<dbReference type="Gene3D" id="3.40.50.300">
    <property type="entry name" value="P-loop containing nucleotide triphosphate hydrolases"/>
    <property type="match status" value="1"/>
</dbReference>
<dbReference type="InterPro" id="IPR027417">
    <property type="entry name" value="P-loop_NTPase"/>
</dbReference>
<keyword evidence="2" id="KW-0547">Nucleotide-binding</keyword>
<feature type="domain" description="AAA-ATPase-like" evidence="1">
    <location>
        <begin position="5"/>
        <end position="202"/>
    </location>
</feature>
<organism evidence="2 3">
    <name type="scientific">Olivibacter ginsenosidimutans</name>
    <dbReference type="NCBI Taxonomy" id="1176537"/>
    <lineage>
        <taxon>Bacteria</taxon>
        <taxon>Pseudomonadati</taxon>
        <taxon>Bacteroidota</taxon>
        <taxon>Sphingobacteriia</taxon>
        <taxon>Sphingobacteriales</taxon>
        <taxon>Sphingobacteriaceae</taxon>
        <taxon>Olivibacter</taxon>
    </lineage>
</organism>
<accession>A0ABP9C3J5</accession>
<dbReference type="Pfam" id="PF09820">
    <property type="entry name" value="AAA-ATPase_like"/>
    <property type="match status" value="1"/>
</dbReference>
<dbReference type="EMBL" id="BAABIQ010000043">
    <property type="protein sequence ID" value="GAA4804496.1"/>
    <property type="molecule type" value="Genomic_DNA"/>
</dbReference>
<dbReference type="InterPro" id="IPR018631">
    <property type="entry name" value="AAA-ATPase-like_dom"/>
</dbReference>
<dbReference type="RefSeq" id="WP_345234208.1">
    <property type="nucleotide sequence ID" value="NZ_BAABIQ010000043.1"/>
</dbReference>
<dbReference type="Proteomes" id="UP001501411">
    <property type="component" value="Unassembled WGS sequence"/>
</dbReference>
<keyword evidence="2" id="KW-0067">ATP-binding</keyword>
<keyword evidence="3" id="KW-1185">Reference proteome</keyword>
<evidence type="ECO:0000313" key="2">
    <source>
        <dbReference type="EMBL" id="GAA4804496.1"/>
    </source>
</evidence>
<dbReference type="GO" id="GO:0005524">
    <property type="term" value="F:ATP binding"/>
    <property type="evidence" value="ECO:0007669"/>
    <property type="project" value="UniProtKB-KW"/>
</dbReference>